<keyword evidence="4" id="KW-1185">Reference proteome</keyword>
<dbReference type="Gene3D" id="3.40.50.410">
    <property type="entry name" value="von Willebrand factor, type A domain"/>
    <property type="match status" value="1"/>
</dbReference>
<feature type="region of interest" description="Disordered" evidence="1">
    <location>
        <begin position="2306"/>
        <end position="2367"/>
    </location>
</feature>
<feature type="compositionally biased region" description="Polar residues" evidence="1">
    <location>
        <begin position="2306"/>
        <end position="2326"/>
    </location>
</feature>
<dbReference type="SMART" id="SM00327">
    <property type="entry name" value="VWA"/>
    <property type="match status" value="1"/>
</dbReference>
<evidence type="ECO:0000259" key="2">
    <source>
        <dbReference type="PROSITE" id="PS50234"/>
    </source>
</evidence>
<dbReference type="InterPro" id="IPR002035">
    <property type="entry name" value="VWF_A"/>
</dbReference>
<dbReference type="PROSITE" id="PS50234">
    <property type="entry name" value="VWFA"/>
    <property type="match status" value="1"/>
</dbReference>
<dbReference type="Pfam" id="PF00092">
    <property type="entry name" value="VWA"/>
    <property type="match status" value="1"/>
</dbReference>
<dbReference type="OrthoDB" id="18894at2759"/>
<dbReference type="Proteomes" id="UP000507470">
    <property type="component" value="Unassembled WGS sequence"/>
</dbReference>
<dbReference type="PANTHER" id="PTHR37162">
    <property type="entry name" value="HAT FAMILY DIMERISATION DOMAINCONTAINING PROTEIN-RELATED"/>
    <property type="match status" value="1"/>
</dbReference>
<feature type="compositionally biased region" description="Low complexity" evidence="1">
    <location>
        <begin position="2330"/>
        <end position="2339"/>
    </location>
</feature>
<proteinExistence type="predicted"/>
<gene>
    <name evidence="3" type="ORF">MCOR_12199</name>
</gene>
<reference evidence="3 4" key="1">
    <citation type="submission" date="2020-06" db="EMBL/GenBank/DDBJ databases">
        <authorList>
            <person name="Li R."/>
            <person name="Bekaert M."/>
        </authorList>
    </citation>
    <scope>NUCLEOTIDE SEQUENCE [LARGE SCALE GENOMIC DNA]</scope>
    <source>
        <strain evidence="4">wild</strain>
    </source>
</reference>
<evidence type="ECO:0000256" key="1">
    <source>
        <dbReference type="SAM" id="MobiDB-lite"/>
    </source>
</evidence>
<accession>A0A6J8AXI5</accession>
<dbReference type="PANTHER" id="PTHR37162:SF10">
    <property type="entry name" value="DUF4371 DOMAIN-CONTAINING PROTEIN"/>
    <property type="match status" value="1"/>
</dbReference>
<feature type="domain" description="VWFA" evidence="2">
    <location>
        <begin position="1370"/>
        <end position="1544"/>
    </location>
</feature>
<sequence length="2600" mass="292965">MIHVTSHQRTIHQVIRDGNQVGISSYLSDDLCNITSEDFTPNHQGWKSECDQALSLPVLPNTAVCVLEDTCTSVKCCMDVGFLKKSFSAFVEIDTCNHYLKFGIEKLTKHVDLFNYHWGTLEKKNLMNVIRIEYKIEDISADQEYEIDLNMSVCFESHKSCFFSMSFSLTKLLEEQKETLSDQLPTAVRQILLEKLGLSDFLLDSPCNVSTNPFVNECTSSYLTLTLPSSVSCVIPPSCSALSCCMDVQLISRAMMYEIHIDPCTYTMSLTIEKLHVKMSLLKYIWGETHKFSLQGGIIIKYRVFDLKSEKMFIVDLSFHICMEEKEPNSCIVDLPILTNAKLVKPLCNWNMGFSQSDFSLATWLTENSITDTGTLQEVFVAQLLYKLGVYDYMKDPQCDRNQPPYQPANNNGWNLNKCNDSVDIPLNLPAGISCYLSDTCTGIDCCIQVDKLGLSVNAYVLLDACHNTFTVGVENFKHTTTMLDIDLGEIQTFSMMGFVRVSYKIDEFYNERMFIVSLTISICYEANGPCALEMIILENTKLPIPLCDFSQGIPGFSFAAWVDNNKIDLGEQLQSYDVDRLMEELGIAGYLLNPQCQVSAYQAEANGWNTGSCDADLSLPTLPSNMACWLPDYCTGIQCCLYIPLLDMSVEFHVLVDVCNLKLSIGLENLVINESLSDYSFNTEKKMSLGSIIRLSYSIEDLAAEEKLSFSLTVNFCFESDGDCRYNYVIFEDYKISKQPCDWTGGFAVPNFILNSWLTDHDLSPSLSKLSDLMASKLLEDLGIAEYLQEPSCNPATDIMFSNVQSNGWYSACLSAVLPSLADNVVCHLDSTCTSVTCCAPVGLINRNIHFFLTVDPCNQTFSLGIEKYQFEFSLYETDFNLQKQFHIGRVLEIDYKISDMVGERVYYVDLSIKVCFNDGGPCLIQANIFSNTKLPKVQCSWQKGFFDPDWSLSNWYDQTGFQLKGRLTADEISQLMFDIGLSKFLYNDKCDYTDPESVFVNAYHGWTSDCSDSKIELSDLPEYLTCYLNSVCFLSDCSDSKIELPDLPDYLTCYADSTCFSDCPDSKIELPDLPDYLTCYLNSICFLSDCSDSKIELPDLPDYLTCYADSTCLFSDCPDSKIELPDLPEYLTCYLNSVCFLSDCSDSKIELPDLPDYLTCYADPICFLSDCSDSKIELPDLPDYLTCYLDSTYCPDSKIELPDLPDYLTCYADSTCLFSDCPDSKIELPDLPDYLTCYLDSTCMGIQCCWDVDFISRSIHSYLTVDTCNYILKFGVEKLEFEVTLDDYEWGEWKQFDLYGVMTVRCMIDDLPAQHMYLFSMTLSLCWESDGQDCDQHVILNNVLLPKPNCNWNKPYSIPGCKAIKPADIVFVVDESGSVGEDNFIDTMDAIADTIDTLVIREDLIRVGMTLFEGTGTSRTLFVLNSSYNKSEIRSWLLSADYRKGATTDIADAFQFACEEMFQMTKGERTNAQNYLVLLTDGRSDQNKAIDKAALCSSKNVRIITVGIGSGIDVDLLNTTAYQPDYFINTEYSELNTTLPELVTKSVYCTKDFSLADFLSDSRLSTLDSLAVSKLMDYLGLSEYLLSEQCDTTQLPYNTSVNGWTYDCSVPDMIDISPYGECYIPHTCTSIDCCVNLPGLHRNIHASVDIDTCNYKLTVDIEKVHLEYSLVDYEWGHTETYSLFGLFNVVFTVQNLVDDKLLVTMDISVCMERAGPCEVILNVFKDTRLPKPVCNWKNGFIVPDFSLKNFLSSKGLSSTLSEVSSEVILQLSNKLGIASFYVENQCNRADTPFIPNQDGWKNDCSGKVNLPALPNGTTCQLSDDCTGVTCCTDVDPLSRSISTSLKLDPCEYTLQVQIEKLIVNISLLDYQFGKEDGLYLFGVIRLDYDIDDLRYKRQYVVNIHLSVCFEATGPCAISIPVLTNAILPKSVCDWKSNFIDPEFSLLKFKKDEYDLHDGDSLTDYQRKELMDKLGVTDFINHVPCSSGKAPYAGSRWTNDCDTLTSDLPLLPGTTVCHIQDTCTSVSCCFSVDKIRQSFQASVDIDPCRSLLTFTIDKFTLQKNLLDFQWGTPVEMWLFGLLRLELTVNDLESEGNYLVDMILKACLDADVSIPCYQSIEVFKDYKLPKSVCDWNYNFPVEDFIMGNWITENDLSSNVDLLPQWAVLQLMQMWGISRFVSDSACSTLQKETSSDCILSVPDLPDWLFCSVPSVCNGIECCVDLPSLNKSVAVALRIENCRNTLQLQIGEQTTKIKLNTFEFDKNHSFSLFGIVKVIHNTTDRINLQHLTPPKNSHSTTDRINLQHLTPPKKQSQYNRQNQPTTPDSSKKQSQQNRQNQPTTPDSSKKQSQHNRQNQPTTPDSSKKQYEINALEIKNQYGIDLNISVCYSDTLQCDYNVQLWSDTVINGSGCELASGFLSSGWLTKSNTGDSHAYCKLCNKDFRIDHGGLNDVNKHTNTAMHIKNLQAQNSTKSASNFFTRPDDDGVTKAEVVFAYSIAEHNIPFSYADHFTKLCKVMFPDSKIATKFACGRTKATQIVKRSLAPTLQQDVIINLRTQPFSLTIDESNDRNTDKCLAILVRYFTSDSAKTRLLTMPICNI</sequence>
<evidence type="ECO:0000313" key="3">
    <source>
        <dbReference type="EMBL" id="CAC5375019.1"/>
    </source>
</evidence>
<name>A0A6J8AXI5_MYTCO</name>
<protein>
    <recommendedName>
        <fullName evidence="2">VWFA domain-containing protein</fullName>
    </recommendedName>
</protein>
<evidence type="ECO:0000313" key="4">
    <source>
        <dbReference type="Proteomes" id="UP000507470"/>
    </source>
</evidence>
<feature type="compositionally biased region" description="Polar residues" evidence="1">
    <location>
        <begin position="2352"/>
        <end position="2362"/>
    </location>
</feature>
<dbReference type="EMBL" id="CACVKT020002095">
    <property type="protein sequence ID" value="CAC5375019.1"/>
    <property type="molecule type" value="Genomic_DNA"/>
</dbReference>
<dbReference type="InterPro" id="IPR036465">
    <property type="entry name" value="vWFA_dom_sf"/>
</dbReference>
<dbReference type="SUPFAM" id="SSF53300">
    <property type="entry name" value="vWA-like"/>
    <property type="match status" value="1"/>
</dbReference>
<dbReference type="CDD" id="cd01450">
    <property type="entry name" value="vWFA_subfamily_ECM"/>
    <property type="match status" value="1"/>
</dbReference>
<organism evidence="3 4">
    <name type="scientific">Mytilus coruscus</name>
    <name type="common">Sea mussel</name>
    <dbReference type="NCBI Taxonomy" id="42192"/>
    <lineage>
        <taxon>Eukaryota</taxon>
        <taxon>Metazoa</taxon>
        <taxon>Spiralia</taxon>
        <taxon>Lophotrochozoa</taxon>
        <taxon>Mollusca</taxon>
        <taxon>Bivalvia</taxon>
        <taxon>Autobranchia</taxon>
        <taxon>Pteriomorphia</taxon>
        <taxon>Mytilida</taxon>
        <taxon>Mytiloidea</taxon>
        <taxon>Mytilidae</taxon>
        <taxon>Mytilinae</taxon>
        <taxon>Mytilus</taxon>
    </lineage>
</organism>